<evidence type="ECO:0000256" key="2">
    <source>
        <dbReference type="ARBA" id="ARBA00004370"/>
    </source>
</evidence>
<dbReference type="PROSITE" id="PS50113">
    <property type="entry name" value="PAC"/>
    <property type="match status" value="1"/>
</dbReference>
<dbReference type="GO" id="GO:0000155">
    <property type="term" value="F:phosphorelay sensor kinase activity"/>
    <property type="evidence" value="ECO:0007669"/>
    <property type="project" value="InterPro"/>
</dbReference>
<sequence>MDIKLGFRLVLLIGAFLTALAIAGFAYSQHAFFADTSRSEQLDRVVTEGVQLVQLTHEILLYGEPRAIRQWHSQVEEVAEAMKPVRLAADSPVAPMIDALFYRFTALHPLLDRLSEARGNGNDTNVTAILRSQLFQESTQLQASLREIKSASDRIARHAYDSAKERQLAIFGLFSAAMILFVGLVFVRFHKVILTPLEGLETTIESLRQGVPARANVADDNEIGTICATFNQLLDQQEAGRVELESMAERFRTVFEQAAVGMAMVAPDGTWLDVNHCLSDILGYDHDCLVAGGYPLFTVDPAQRPDTLAARAILAGDCASRSWEIAYRHQNGETVIARVTTALARDSAGRALYFITVFEDVTARKLAETQLREGNRRLEDQARILQRANADLQSFAWVASHDLREPLRTISMYIDLIERRLGPDIDGDLREFMTYTILGARRMYALIGGLLDYARIGSADSGFDDVAFAKVVDEARQNLAGALMDAGATVTPGPAMPTVTGIEAELTMVVQNLLENSIKFRDPARPLTIAITCADGGPEWRFTIADNGIGFEQAYAERIFGIFQRVVDPEEYEGVGVGLALAKKIIDYHGGRIWAEGRPGVGCSIHFTLPKSR</sequence>
<dbReference type="OrthoDB" id="7313492at2"/>
<feature type="transmembrane region" description="Helical" evidence="7">
    <location>
        <begin position="168"/>
        <end position="187"/>
    </location>
</feature>
<proteinExistence type="predicted"/>
<dbReference type="Pfam" id="PF13188">
    <property type="entry name" value="PAS_8"/>
    <property type="match status" value="1"/>
</dbReference>
<comment type="catalytic activity">
    <reaction evidence="1">
        <text>ATP + protein L-histidine = ADP + protein N-phospho-L-histidine.</text>
        <dbReference type="EC" id="2.7.13.3"/>
    </reaction>
</comment>
<dbReference type="PANTHER" id="PTHR43304:SF1">
    <property type="entry name" value="PAC DOMAIN-CONTAINING PROTEIN"/>
    <property type="match status" value="1"/>
</dbReference>
<comment type="subcellular location">
    <subcellularLocation>
        <location evidence="2">Membrane</location>
    </subcellularLocation>
</comment>
<dbReference type="InterPro" id="IPR000014">
    <property type="entry name" value="PAS"/>
</dbReference>
<dbReference type="NCBIfam" id="TIGR00229">
    <property type="entry name" value="sensory_box"/>
    <property type="match status" value="1"/>
</dbReference>
<keyword evidence="12" id="KW-1185">Reference proteome</keyword>
<dbReference type="InterPro" id="IPR035965">
    <property type="entry name" value="PAS-like_dom_sf"/>
</dbReference>
<evidence type="ECO:0000256" key="4">
    <source>
        <dbReference type="ARBA" id="ARBA00022553"/>
    </source>
</evidence>
<evidence type="ECO:0000256" key="3">
    <source>
        <dbReference type="ARBA" id="ARBA00012438"/>
    </source>
</evidence>
<dbReference type="CDD" id="cd00130">
    <property type="entry name" value="PAS"/>
    <property type="match status" value="1"/>
</dbReference>
<dbReference type="AlphaFoldDB" id="A0A178MML9"/>
<evidence type="ECO:0000256" key="6">
    <source>
        <dbReference type="ARBA" id="ARBA00022777"/>
    </source>
</evidence>
<keyword evidence="7" id="KW-0472">Membrane</keyword>
<accession>A0A178MML9</accession>
<dbReference type="InterPro" id="IPR003661">
    <property type="entry name" value="HisK_dim/P_dom"/>
</dbReference>
<dbReference type="Proteomes" id="UP000078543">
    <property type="component" value="Unassembled WGS sequence"/>
</dbReference>
<evidence type="ECO:0000256" key="1">
    <source>
        <dbReference type="ARBA" id="ARBA00000085"/>
    </source>
</evidence>
<dbReference type="EC" id="2.7.13.3" evidence="3"/>
<name>A0A178MML9_9PROT</name>
<keyword evidence="6" id="KW-0418">Kinase</keyword>
<dbReference type="Gene3D" id="1.10.287.130">
    <property type="match status" value="1"/>
</dbReference>
<evidence type="ECO:0000259" key="10">
    <source>
        <dbReference type="PROSITE" id="PS50885"/>
    </source>
</evidence>
<evidence type="ECO:0000259" key="9">
    <source>
        <dbReference type="PROSITE" id="PS50113"/>
    </source>
</evidence>
<evidence type="ECO:0000313" key="11">
    <source>
        <dbReference type="EMBL" id="OAN49338.1"/>
    </source>
</evidence>
<dbReference type="InterPro" id="IPR003660">
    <property type="entry name" value="HAMP_dom"/>
</dbReference>
<keyword evidence="5" id="KW-0808">Transferase</keyword>
<dbReference type="InterPro" id="IPR004358">
    <property type="entry name" value="Sig_transdc_His_kin-like_C"/>
</dbReference>
<dbReference type="SMART" id="SM00387">
    <property type="entry name" value="HATPase_c"/>
    <property type="match status" value="1"/>
</dbReference>
<dbReference type="InterPro" id="IPR000700">
    <property type="entry name" value="PAS-assoc_C"/>
</dbReference>
<keyword evidence="7" id="KW-0812">Transmembrane</keyword>
<dbReference type="Pfam" id="PF00512">
    <property type="entry name" value="HisKA"/>
    <property type="match status" value="1"/>
</dbReference>
<dbReference type="RefSeq" id="WP_068501810.1">
    <property type="nucleotide sequence ID" value="NZ_LWQU01000151.1"/>
</dbReference>
<dbReference type="PANTHER" id="PTHR43304">
    <property type="entry name" value="PHYTOCHROME-LIKE PROTEIN CPH1"/>
    <property type="match status" value="1"/>
</dbReference>
<protein>
    <recommendedName>
        <fullName evidence="3">histidine kinase</fullName>
        <ecNumber evidence="3">2.7.13.3</ecNumber>
    </recommendedName>
</protein>
<dbReference type="GO" id="GO:0016020">
    <property type="term" value="C:membrane"/>
    <property type="evidence" value="ECO:0007669"/>
    <property type="project" value="UniProtKB-SubCell"/>
</dbReference>
<feature type="domain" description="Histidine kinase" evidence="8">
    <location>
        <begin position="398"/>
        <end position="613"/>
    </location>
</feature>
<dbReference type="InterPro" id="IPR003594">
    <property type="entry name" value="HATPase_dom"/>
</dbReference>
<organism evidence="11 12">
    <name type="scientific">Magnetospirillum moscoviense</name>
    <dbReference type="NCBI Taxonomy" id="1437059"/>
    <lineage>
        <taxon>Bacteria</taxon>
        <taxon>Pseudomonadati</taxon>
        <taxon>Pseudomonadota</taxon>
        <taxon>Alphaproteobacteria</taxon>
        <taxon>Rhodospirillales</taxon>
        <taxon>Rhodospirillaceae</taxon>
        <taxon>Magnetospirillum</taxon>
    </lineage>
</organism>
<gene>
    <name evidence="11" type="ORF">A6A05_14120</name>
</gene>
<keyword evidence="7" id="KW-1133">Transmembrane helix</keyword>
<evidence type="ECO:0000313" key="12">
    <source>
        <dbReference type="Proteomes" id="UP000078543"/>
    </source>
</evidence>
<reference evidence="11 12" key="1">
    <citation type="submission" date="2016-04" db="EMBL/GenBank/DDBJ databases">
        <title>Draft genome sequence of freshwater magnetotactic bacteria Magnetospirillum marisnigri SP-1 and Magnetospirillum moscoviense BB-1.</title>
        <authorList>
            <person name="Koziaeva V."/>
            <person name="Dziuba M.V."/>
            <person name="Ivanov T.M."/>
            <person name="Kuznetsov B."/>
            <person name="Grouzdev D.S."/>
        </authorList>
    </citation>
    <scope>NUCLEOTIDE SEQUENCE [LARGE SCALE GENOMIC DNA]</scope>
    <source>
        <strain evidence="11 12">BB-1</strain>
    </source>
</reference>
<dbReference type="SUPFAM" id="SSF55785">
    <property type="entry name" value="PYP-like sensor domain (PAS domain)"/>
    <property type="match status" value="1"/>
</dbReference>
<dbReference type="PROSITE" id="PS50109">
    <property type="entry name" value="HIS_KIN"/>
    <property type="match status" value="1"/>
</dbReference>
<keyword evidence="4" id="KW-0597">Phosphoprotein</keyword>
<dbReference type="InterPro" id="IPR036890">
    <property type="entry name" value="HATPase_C_sf"/>
</dbReference>
<dbReference type="CDD" id="cd00082">
    <property type="entry name" value="HisKA"/>
    <property type="match status" value="1"/>
</dbReference>
<comment type="caution">
    <text evidence="11">The sequence shown here is derived from an EMBL/GenBank/DDBJ whole genome shotgun (WGS) entry which is preliminary data.</text>
</comment>
<dbReference type="Gene3D" id="3.30.565.10">
    <property type="entry name" value="Histidine kinase-like ATPase, C-terminal domain"/>
    <property type="match status" value="1"/>
</dbReference>
<dbReference type="InterPro" id="IPR052162">
    <property type="entry name" value="Sensor_kinase/Photoreceptor"/>
</dbReference>
<dbReference type="InterPro" id="IPR001610">
    <property type="entry name" value="PAC"/>
</dbReference>
<dbReference type="Gene3D" id="6.10.340.10">
    <property type="match status" value="1"/>
</dbReference>
<dbReference type="SMART" id="SM00086">
    <property type="entry name" value="PAC"/>
    <property type="match status" value="1"/>
</dbReference>
<evidence type="ECO:0000259" key="8">
    <source>
        <dbReference type="PROSITE" id="PS50109"/>
    </source>
</evidence>
<evidence type="ECO:0000256" key="5">
    <source>
        <dbReference type="ARBA" id="ARBA00022679"/>
    </source>
</evidence>
<dbReference type="SMART" id="SM00388">
    <property type="entry name" value="HisKA"/>
    <property type="match status" value="1"/>
</dbReference>
<feature type="domain" description="HAMP" evidence="10">
    <location>
        <begin position="191"/>
        <end position="242"/>
    </location>
</feature>
<evidence type="ECO:0000256" key="7">
    <source>
        <dbReference type="SAM" id="Phobius"/>
    </source>
</evidence>
<dbReference type="PROSITE" id="PS50885">
    <property type="entry name" value="HAMP"/>
    <property type="match status" value="1"/>
</dbReference>
<feature type="domain" description="PAC" evidence="9">
    <location>
        <begin position="321"/>
        <end position="373"/>
    </location>
</feature>
<dbReference type="Pfam" id="PF02518">
    <property type="entry name" value="HATPase_c"/>
    <property type="match status" value="1"/>
</dbReference>
<dbReference type="PRINTS" id="PR00344">
    <property type="entry name" value="BCTRLSENSOR"/>
</dbReference>
<dbReference type="EMBL" id="LWQU01000151">
    <property type="protein sequence ID" value="OAN49338.1"/>
    <property type="molecule type" value="Genomic_DNA"/>
</dbReference>
<dbReference type="STRING" id="1437059.A6A05_14120"/>
<dbReference type="Gene3D" id="3.30.450.20">
    <property type="entry name" value="PAS domain"/>
    <property type="match status" value="1"/>
</dbReference>
<dbReference type="SUPFAM" id="SSF47384">
    <property type="entry name" value="Homodimeric domain of signal transducing histidine kinase"/>
    <property type="match status" value="1"/>
</dbReference>
<dbReference type="InterPro" id="IPR005467">
    <property type="entry name" value="His_kinase_dom"/>
</dbReference>
<dbReference type="SUPFAM" id="SSF55874">
    <property type="entry name" value="ATPase domain of HSP90 chaperone/DNA topoisomerase II/histidine kinase"/>
    <property type="match status" value="1"/>
</dbReference>
<dbReference type="InterPro" id="IPR036097">
    <property type="entry name" value="HisK_dim/P_sf"/>
</dbReference>